<dbReference type="Gene3D" id="1.10.287.110">
    <property type="entry name" value="DnaJ domain"/>
    <property type="match status" value="1"/>
</dbReference>
<evidence type="ECO:0000313" key="7">
    <source>
        <dbReference type="EMBL" id="PXX78834.1"/>
    </source>
</evidence>
<dbReference type="RefSeq" id="WP_110390755.1">
    <property type="nucleotide sequence ID" value="NZ_QJKI01000009.1"/>
</dbReference>
<dbReference type="PROSITE" id="PS50076">
    <property type="entry name" value="DNAJ_2"/>
    <property type="match status" value="1"/>
</dbReference>
<evidence type="ECO:0000256" key="5">
    <source>
        <dbReference type="SAM" id="Coils"/>
    </source>
</evidence>
<proteinExistence type="inferred from homology"/>
<dbReference type="Gene3D" id="1.20.1280.20">
    <property type="entry name" value="HscB, C-terminal domain"/>
    <property type="match status" value="1"/>
</dbReference>
<dbReference type="Pfam" id="PF07743">
    <property type="entry name" value="HSCB_C"/>
    <property type="match status" value="1"/>
</dbReference>
<comment type="similarity">
    <text evidence="1 4">Belongs to the HscB family.</text>
</comment>
<comment type="caution">
    <text evidence="7">The sequence shown here is derived from an EMBL/GenBank/DDBJ whole genome shotgun (WGS) entry which is preliminary data.</text>
</comment>
<dbReference type="GO" id="GO:0006457">
    <property type="term" value="P:protein folding"/>
    <property type="evidence" value="ECO:0007669"/>
    <property type="project" value="UniProtKB-UniRule"/>
</dbReference>
<dbReference type="InterPro" id="IPR036386">
    <property type="entry name" value="HscB_C_sf"/>
</dbReference>
<dbReference type="GO" id="GO:1990230">
    <property type="term" value="C:iron-sulfur cluster transfer complex"/>
    <property type="evidence" value="ECO:0007669"/>
    <property type="project" value="TreeGrafter"/>
</dbReference>
<dbReference type="GO" id="GO:0001671">
    <property type="term" value="F:ATPase activator activity"/>
    <property type="evidence" value="ECO:0007669"/>
    <property type="project" value="InterPro"/>
</dbReference>
<evidence type="ECO:0000256" key="2">
    <source>
        <dbReference type="ARBA" id="ARBA00023186"/>
    </source>
</evidence>
<dbReference type="SUPFAM" id="SSF46565">
    <property type="entry name" value="Chaperone J-domain"/>
    <property type="match status" value="1"/>
</dbReference>
<dbReference type="OrthoDB" id="287587at2"/>
<dbReference type="AlphaFoldDB" id="A0A318KLB0"/>
<dbReference type="InterPro" id="IPR004640">
    <property type="entry name" value="HscB"/>
</dbReference>
<feature type="coiled-coil region" evidence="5">
    <location>
        <begin position="115"/>
        <end position="142"/>
    </location>
</feature>
<dbReference type="NCBIfam" id="NF002935">
    <property type="entry name" value="PRK03578.1"/>
    <property type="match status" value="1"/>
</dbReference>
<gene>
    <name evidence="4" type="primary">hscB</name>
    <name evidence="7" type="ORF">DFR34_10958</name>
</gene>
<dbReference type="InterPro" id="IPR009073">
    <property type="entry name" value="HscB_oligo_C"/>
</dbReference>
<keyword evidence="5" id="KW-0175">Coiled coil</keyword>
<evidence type="ECO:0000256" key="3">
    <source>
        <dbReference type="ARBA" id="ARBA00025596"/>
    </source>
</evidence>
<name>A0A318KLB0_9NEIS</name>
<dbReference type="GO" id="GO:0044571">
    <property type="term" value="P:[2Fe-2S] cluster assembly"/>
    <property type="evidence" value="ECO:0007669"/>
    <property type="project" value="InterPro"/>
</dbReference>
<evidence type="ECO:0000313" key="8">
    <source>
        <dbReference type="Proteomes" id="UP000247555"/>
    </source>
</evidence>
<dbReference type="SUPFAM" id="SSF47144">
    <property type="entry name" value="HSC20 (HSCB), C-terminal oligomerisation domain"/>
    <property type="match status" value="1"/>
</dbReference>
<evidence type="ECO:0000256" key="1">
    <source>
        <dbReference type="ARBA" id="ARBA00010476"/>
    </source>
</evidence>
<reference evidence="7 8" key="1">
    <citation type="submission" date="2018-05" db="EMBL/GenBank/DDBJ databases">
        <title>Genomic Encyclopedia of Type Strains, Phase IV (KMG-IV): sequencing the most valuable type-strain genomes for metagenomic binning, comparative biology and taxonomic classification.</title>
        <authorList>
            <person name="Goeker M."/>
        </authorList>
    </citation>
    <scope>NUCLEOTIDE SEQUENCE [LARGE SCALE GENOMIC DNA]</scope>
    <source>
        <strain evidence="7 8">DSM 29661</strain>
    </source>
</reference>
<evidence type="ECO:0000259" key="6">
    <source>
        <dbReference type="PROSITE" id="PS50076"/>
    </source>
</evidence>
<dbReference type="Proteomes" id="UP000247555">
    <property type="component" value="Unassembled WGS sequence"/>
</dbReference>
<dbReference type="InterPro" id="IPR001623">
    <property type="entry name" value="DnaJ_domain"/>
</dbReference>
<accession>A0A318KLB0</accession>
<dbReference type="GO" id="GO:0051259">
    <property type="term" value="P:protein complex oligomerization"/>
    <property type="evidence" value="ECO:0007669"/>
    <property type="project" value="InterPro"/>
</dbReference>
<dbReference type="GO" id="GO:0051087">
    <property type="term" value="F:protein-folding chaperone binding"/>
    <property type="evidence" value="ECO:0007669"/>
    <property type="project" value="InterPro"/>
</dbReference>
<organism evidence="7 8">
    <name type="scientific">Rivihabitans pingtungensis</name>
    <dbReference type="NCBI Taxonomy" id="1054498"/>
    <lineage>
        <taxon>Bacteria</taxon>
        <taxon>Pseudomonadati</taxon>
        <taxon>Pseudomonadota</taxon>
        <taxon>Betaproteobacteria</taxon>
        <taxon>Neisseriales</taxon>
        <taxon>Aquaspirillaceae</taxon>
        <taxon>Rivihabitans</taxon>
    </lineage>
</organism>
<dbReference type="NCBIfam" id="TIGR00714">
    <property type="entry name" value="hscB"/>
    <property type="match status" value="1"/>
</dbReference>
<comment type="function">
    <text evidence="3 4">Co-chaperone involved in the maturation of iron-sulfur cluster-containing proteins. Seems to help targeting proteins to be folded toward HscA.</text>
</comment>
<evidence type="ECO:0000256" key="4">
    <source>
        <dbReference type="HAMAP-Rule" id="MF_00682"/>
    </source>
</evidence>
<keyword evidence="2 4" id="KW-0143">Chaperone</keyword>
<dbReference type="PANTHER" id="PTHR14021">
    <property type="entry name" value="IRON-SULFUR CLUSTER CO-CHAPERONE PROTEIN HSCB"/>
    <property type="match status" value="1"/>
</dbReference>
<comment type="subunit">
    <text evidence="4">Interacts with HscA and stimulates its ATPase activity.</text>
</comment>
<dbReference type="PANTHER" id="PTHR14021:SF15">
    <property type="entry name" value="IRON-SULFUR CLUSTER CO-CHAPERONE PROTEIN HSCB"/>
    <property type="match status" value="1"/>
</dbReference>
<protein>
    <recommendedName>
        <fullName evidence="4">Co-chaperone protein HscB homolog</fullName>
    </recommendedName>
</protein>
<dbReference type="InterPro" id="IPR036869">
    <property type="entry name" value="J_dom_sf"/>
</dbReference>
<dbReference type="SMART" id="SM00271">
    <property type="entry name" value="DnaJ"/>
    <property type="match status" value="1"/>
</dbReference>
<sequence length="175" mass="19681">MDFNQDFFTLFQLPRRFALDRAALDAAYRRIQGEVHPDRFAASPEAERRLALQWATRANEAHQTLRQPLARARYLLALAGVDTAEDTNTAMPAEFLMLQMEWREAMMDARAARDADALETLIREVRADARALEAELAAALDDSGDFAAAASLVRKLRFLEKLEADLGEALEALLF</sequence>
<keyword evidence="8" id="KW-1185">Reference proteome</keyword>
<dbReference type="EMBL" id="QJKI01000009">
    <property type="protein sequence ID" value="PXX78834.1"/>
    <property type="molecule type" value="Genomic_DNA"/>
</dbReference>
<dbReference type="HAMAP" id="MF_00682">
    <property type="entry name" value="HscB"/>
    <property type="match status" value="1"/>
</dbReference>
<feature type="domain" description="J" evidence="6">
    <location>
        <begin position="6"/>
        <end position="78"/>
    </location>
</feature>